<evidence type="ECO:0000313" key="2">
    <source>
        <dbReference type="EMBL" id="MBC3793983.1"/>
    </source>
</evidence>
<accession>A0ABR6WBP4</accession>
<keyword evidence="3" id="KW-1185">Reference proteome</keyword>
<dbReference type="EMBL" id="VFIA01000035">
    <property type="protein sequence ID" value="MBC3793983.1"/>
    <property type="molecule type" value="Genomic_DNA"/>
</dbReference>
<gene>
    <name evidence="2" type="ORF">FH603_4510</name>
</gene>
<name>A0ABR6WBP4_9BACT</name>
<evidence type="ECO:0000256" key="1">
    <source>
        <dbReference type="SAM" id="Coils"/>
    </source>
</evidence>
<organism evidence="2 3">
    <name type="scientific">Spirosoma utsteinense</name>
    <dbReference type="NCBI Taxonomy" id="2585773"/>
    <lineage>
        <taxon>Bacteria</taxon>
        <taxon>Pseudomonadati</taxon>
        <taxon>Bacteroidota</taxon>
        <taxon>Cytophagia</taxon>
        <taxon>Cytophagales</taxon>
        <taxon>Cytophagaceae</taxon>
        <taxon>Spirosoma</taxon>
    </lineage>
</organism>
<protein>
    <submittedName>
        <fullName evidence="2">ATP-grasp superfamily ATP-dependent carboligase</fullName>
    </submittedName>
</protein>
<comment type="caution">
    <text evidence="2">The sequence shown here is derived from an EMBL/GenBank/DDBJ whole genome shotgun (WGS) entry which is preliminary data.</text>
</comment>
<evidence type="ECO:0000313" key="3">
    <source>
        <dbReference type="Proteomes" id="UP000700732"/>
    </source>
</evidence>
<reference evidence="2 3" key="1">
    <citation type="submission" date="2019-06" db="EMBL/GenBank/DDBJ databases">
        <title>Spirosoma utsteinense sp. nov. isolated from Antarctic ice-free soils.</title>
        <authorList>
            <person name="Tahon G."/>
        </authorList>
    </citation>
    <scope>NUCLEOTIDE SEQUENCE [LARGE SCALE GENOMIC DNA]</scope>
    <source>
        <strain evidence="2 3">LMG 31447</strain>
    </source>
</reference>
<dbReference type="Proteomes" id="UP000700732">
    <property type="component" value="Unassembled WGS sequence"/>
</dbReference>
<dbReference type="RefSeq" id="WP_186739951.1">
    <property type="nucleotide sequence ID" value="NZ_VFIA01000035.1"/>
</dbReference>
<sequence length="87" mass="9889">MQLQLINGHFSPQEAVDILTKMTNVKVSYHEQQISASDAEEDVKYREKRIKDLQRNLQEARQAIAQSSQPRVSLKADIIVTINPTPS</sequence>
<keyword evidence="1" id="KW-0175">Coiled coil</keyword>
<feature type="coiled-coil region" evidence="1">
    <location>
        <begin position="36"/>
        <end position="63"/>
    </location>
</feature>
<proteinExistence type="predicted"/>